<evidence type="ECO:0000256" key="1">
    <source>
        <dbReference type="ARBA" id="ARBA00004434"/>
    </source>
</evidence>
<dbReference type="GO" id="GO:0005509">
    <property type="term" value="F:calcium ion binding"/>
    <property type="evidence" value="ECO:0007669"/>
    <property type="project" value="InterPro"/>
</dbReference>
<dbReference type="SUPFAM" id="SSF47473">
    <property type="entry name" value="EF-hand"/>
    <property type="match status" value="1"/>
</dbReference>
<dbReference type="Pfam" id="PF26561">
    <property type="entry name" value="LETM1_C"/>
    <property type="match status" value="1"/>
</dbReference>
<evidence type="ECO:0000256" key="10">
    <source>
        <dbReference type="ARBA" id="ARBA00022837"/>
    </source>
</evidence>
<dbReference type="GeneID" id="18236510"/>
<dbReference type="InterPro" id="IPR002048">
    <property type="entry name" value="EF_hand_dom"/>
</dbReference>
<feature type="compositionally biased region" description="Basic and acidic residues" evidence="20">
    <location>
        <begin position="407"/>
        <end position="421"/>
    </location>
</feature>
<dbReference type="OMA" id="QNEMIAD"/>
<feature type="domain" description="Letm1 RBD" evidence="23">
    <location>
        <begin position="161"/>
        <end position="444"/>
    </location>
</feature>
<feature type="region of interest" description="Disordered" evidence="20">
    <location>
        <begin position="401"/>
        <end position="423"/>
    </location>
</feature>
<evidence type="ECO:0000256" key="15">
    <source>
        <dbReference type="ARBA" id="ARBA00023128"/>
    </source>
</evidence>
<dbReference type="PROSITE" id="PS50222">
    <property type="entry name" value="EF_HAND_2"/>
    <property type="match status" value="1"/>
</dbReference>
<evidence type="ECO:0000256" key="5">
    <source>
        <dbReference type="ARBA" id="ARBA00022449"/>
    </source>
</evidence>
<feature type="compositionally biased region" description="Low complexity" evidence="20">
    <location>
        <begin position="605"/>
        <end position="614"/>
    </location>
</feature>
<dbReference type="PROSITE" id="PS00018">
    <property type="entry name" value="EF_HAND_1"/>
    <property type="match status" value="1"/>
</dbReference>
<keyword evidence="6" id="KW-0109">Calcium transport</keyword>
<evidence type="ECO:0000256" key="13">
    <source>
        <dbReference type="ARBA" id="ARBA00023054"/>
    </source>
</evidence>
<evidence type="ECO:0000256" key="16">
    <source>
        <dbReference type="ARBA" id="ARBA00023136"/>
    </source>
</evidence>
<keyword evidence="12 21" id="KW-1133">Transmembrane helix</keyword>
<feature type="compositionally biased region" description="Basic and acidic residues" evidence="20">
    <location>
        <begin position="586"/>
        <end position="603"/>
    </location>
</feature>
<feature type="domain" description="EF-hand" evidence="22">
    <location>
        <begin position="552"/>
        <end position="587"/>
    </location>
</feature>
<dbReference type="PANTHER" id="PTHR14009">
    <property type="entry name" value="LEUCINE ZIPPER-EF-HAND CONTAINING TRANSMEMBRANE PROTEIN"/>
    <property type="match status" value="1"/>
</dbReference>
<gene>
    <name evidence="24" type="ORF">BATDEDRAFT_10944</name>
</gene>
<evidence type="ECO:0000259" key="23">
    <source>
        <dbReference type="PROSITE" id="PS51758"/>
    </source>
</evidence>
<keyword evidence="9" id="KW-0999">Mitochondrion inner membrane</keyword>
<evidence type="ECO:0000256" key="19">
    <source>
        <dbReference type="SAM" id="Coils"/>
    </source>
</evidence>
<dbReference type="InterPro" id="IPR044202">
    <property type="entry name" value="LETM1/MDM38-like"/>
</dbReference>
<evidence type="ECO:0000256" key="4">
    <source>
        <dbReference type="ARBA" id="ARBA00022448"/>
    </source>
</evidence>
<evidence type="ECO:0000256" key="17">
    <source>
        <dbReference type="ARBA" id="ARBA00031360"/>
    </source>
</evidence>
<dbReference type="PROSITE" id="PS51758">
    <property type="entry name" value="LETM1_RBD"/>
    <property type="match status" value="1"/>
</dbReference>
<keyword evidence="13 19" id="KW-0175">Coiled coil</keyword>
<dbReference type="GO" id="GO:0005743">
    <property type="term" value="C:mitochondrial inner membrane"/>
    <property type="evidence" value="ECO:0007669"/>
    <property type="project" value="UniProtKB-SubCell"/>
</dbReference>
<dbReference type="OrthoDB" id="275278at2759"/>
<feature type="region of interest" description="Disordered" evidence="20">
    <location>
        <begin position="585"/>
        <end position="614"/>
    </location>
</feature>
<dbReference type="GO" id="GO:0005739">
    <property type="term" value="C:mitochondrion"/>
    <property type="evidence" value="ECO:0000318"/>
    <property type="project" value="GO_Central"/>
</dbReference>
<accession>F4P1E1</accession>
<comment type="subcellular location">
    <subcellularLocation>
        <location evidence="1">Mitochondrion inner membrane</location>
        <topology evidence="1">Single-pass membrane protein</topology>
    </subcellularLocation>
</comment>
<dbReference type="FunCoup" id="F4P1E1">
    <property type="interactions" value="306"/>
</dbReference>
<dbReference type="InterPro" id="IPR059005">
    <property type="entry name" value="LETM1_C"/>
</dbReference>
<evidence type="ECO:0000313" key="25">
    <source>
        <dbReference type="Proteomes" id="UP000007241"/>
    </source>
</evidence>
<dbReference type="InterPro" id="IPR033122">
    <property type="entry name" value="LETM1-like_RBD"/>
</dbReference>
<dbReference type="InParanoid" id="F4P1E1"/>
<evidence type="ECO:0000256" key="7">
    <source>
        <dbReference type="ARBA" id="ARBA00022692"/>
    </source>
</evidence>
<dbReference type="EMBL" id="GL882883">
    <property type="protein sequence ID" value="EGF80620.1"/>
    <property type="molecule type" value="Genomic_DNA"/>
</dbReference>
<keyword evidence="8" id="KW-0479">Metal-binding</keyword>
<evidence type="ECO:0000256" key="6">
    <source>
        <dbReference type="ARBA" id="ARBA00022568"/>
    </source>
</evidence>
<dbReference type="PANTHER" id="PTHR14009:SF1">
    <property type="entry name" value="MITOCHONDRIAL PROTON_CALCIUM EXCHANGER PROTEIN"/>
    <property type="match status" value="1"/>
</dbReference>
<dbReference type="AlphaFoldDB" id="F4P1E1"/>
<keyword evidence="4" id="KW-0813">Transport</keyword>
<dbReference type="Proteomes" id="UP000007241">
    <property type="component" value="Unassembled WGS sequence"/>
</dbReference>
<feature type="compositionally biased region" description="Low complexity" evidence="20">
    <location>
        <begin position="1"/>
        <end position="20"/>
    </location>
</feature>
<evidence type="ECO:0000256" key="2">
    <source>
        <dbReference type="ARBA" id="ARBA00009584"/>
    </source>
</evidence>
<evidence type="ECO:0000256" key="20">
    <source>
        <dbReference type="SAM" id="MobiDB-lite"/>
    </source>
</evidence>
<keyword evidence="11" id="KW-0809">Transit peptide</keyword>
<dbReference type="RefSeq" id="XP_006678321.1">
    <property type="nucleotide sequence ID" value="XM_006678258.1"/>
</dbReference>
<keyword evidence="16 21" id="KW-0472">Membrane</keyword>
<evidence type="ECO:0000313" key="24">
    <source>
        <dbReference type="EMBL" id="EGF80620.1"/>
    </source>
</evidence>
<feature type="transmembrane region" description="Helical" evidence="21">
    <location>
        <begin position="115"/>
        <end position="138"/>
    </location>
</feature>
<comment type="similarity">
    <text evidence="2">Belongs to the LETM1 family.</text>
</comment>
<evidence type="ECO:0000256" key="9">
    <source>
        <dbReference type="ARBA" id="ARBA00022792"/>
    </source>
</evidence>
<dbReference type="InterPro" id="IPR018247">
    <property type="entry name" value="EF_Hand_1_Ca_BS"/>
</dbReference>
<evidence type="ECO:0000256" key="3">
    <source>
        <dbReference type="ARBA" id="ARBA00020557"/>
    </source>
</evidence>
<dbReference type="GO" id="GO:0043022">
    <property type="term" value="F:ribosome binding"/>
    <property type="evidence" value="ECO:0007669"/>
    <property type="project" value="InterPro"/>
</dbReference>
<evidence type="ECO:0000259" key="22">
    <source>
        <dbReference type="PROSITE" id="PS50222"/>
    </source>
</evidence>
<dbReference type="HOGENOM" id="CLU_008958_4_0_1"/>
<feature type="region of interest" description="Disordered" evidence="20">
    <location>
        <begin position="1"/>
        <end position="28"/>
    </location>
</feature>
<keyword evidence="25" id="KW-1185">Reference proteome</keyword>
<keyword evidence="15 18" id="KW-0496">Mitochondrion</keyword>
<keyword evidence="7 21" id="KW-0812">Transmembrane</keyword>
<dbReference type="STRING" id="684364.F4P1E1"/>
<proteinExistence type="inferred from homology"/>
<dbReference type="GO" id="GO:0015297">
    <property type="term" value="F:antiporter activity"/>
    <property type="evidence" value="ECO:0007669"/>
    <property type="project" value="UniProtKB-KW"/>
</dbReference>
<organism evidence="24 25">
    <name type="scientific">Batrachochytrium dendrobatidis (strain JAM81 / FGSC 10211)</name>
    <name type="common">Frog chytrid fungus</name>
    <dbReference type="NCBI Taxonomy" id="684364"/>
    <lineage>
        <taxon>Eukaryota</taxon>
        <taxon>Fungi</taxon>
        <taxon>Fungi incertae sedis</taxon>
        <taxon>Chytridiomycota</taxon>
        <taxon>Chytridiomycota incertae sedis</taxon>
        <taxon>Chytridiomycetes</taxon>
        <taxon>Rhizophydiales</taxon>
        <taxon>Rhizophydiales incertae sedis</taxon>
        <taxon>Batrachochytrium</taxon>
    </lineage>
</organism>
<evidence type="ECO:0000256" key="8">
    <source>
        <dbReference type="ARBA" id="ARBA00022723"/>
    </source>
</evidence>
<evidence type="ECO:0000256" key="18">
    <source>
        <dbReference type="PROSITE-ProRule" id="PRU01094"/>
    </source>
</evidence>
<name>F4P1E1_BATDJ</name>
<dbReference type="Pfam" id="PF07766">
    <property type="entry name" value="LETM1_RBD"/>
    <property type="match status" value="1"/>
</dbReference>
<evidence type="ECO:0000256" key="11">
    <source>
        <dbReference type="ARBA" id="ARBA00022946"/>
    </source>
</evidence>
<evidence type="ECO:0000256" key="14">
    <source>
        <dbReference type="ARBA" id="ARBA00023065"/>
    </source>
</evidence>
<keyword evidence="10" id="KW-0106">Calcium</keyword>
<feature type="coiled-coil region" evidence="19">
    <location>
        <begin position="460"/>
        <end position="490"/>
    </location>
</feature>
<protein>
    <recommendedName>
        <fullName evidence="3">Mitochondrial proton/calcium exchanger protein</fullName>
    </recommendedName>
    <alternativeName>
        <fullName evidence="17">Leucine zipper-EF-hand-containing transmembrane protein 1</fullName>
    </alternativeName>
</protein>
<evidence type="ECO:0000256" key="12">
    <source>
        <dbReference type="ARBA" id="ARBA00022989"/>
    </source>
</evidence>
<keyword evidence="14" id="KW-0406">Ion transport</keyword>
<keyword evidence="5" id="KW-0050">Antiport</keyword>
<reference evidence="24 25" key="1">
    <citation type="submission" date="2009-12" db="EMBL/GenBank/DDBJ databases">
        <title>The draft genome of Batrachochytrium dendrobatidis.</title>
        <authorList>
            <consortium name="US DOE Joint Genome Institute (JGI-PGF)"/>
            <person name="Kuo A."/>
            <person name="Salamov A."/>
            <person name="Schmutz J."/>
            <person name="Lucas S."/>
            <person name="Pitluck S."/>
            <person name="Rosenblum E."/>
            <person name="Stajich J."/>
            <person name="Eisen M."/>
            <person name="Grigoriev I.V."/>
        </authorList>
    </citation>
    <scope>NUCLEOTIDE SEQUENCE [LARGE SCALE GENOMIC DNA]</scope>
    <source>
        <strain evidence="25">JAM81 / FGSC 10211</strain>
    </source>
</reference>
<sequence>MSTSRSTPSQNTTSPVTPTVVPKPPKPETAIETAIREAKDDALLSSETSSNLVAPTAPKKSLWVRVKEEAVHYWHGTKLLGVELAISSRLLVKLLNGHKLSRREQRQLRRTTGDLFRLVPFVVLVAVPFLEFALPLLLRIFPNMLPSTFESKFQEEEKKKKLLKVRLEMARFLQETVAESAITGKLKNDTAKEFNEFFLCYRTSGQVAPSPEILRIARKFQDELTLTNLSRPQLVSMAKYMNLNAFGTDAFLRHLIERRLQYFAADDRLIASEGVDALTISELQQVCLARGIRTVGVSPARMRSELQQWLDLHLVHKIPSSLLLLSQAFLTTERLPASSDEALNSRAEALQATLSSLPHQVINEAQLKVSEAGGVATYKQKLDVLKEQEEMIADELEQEAAQAASKRAKEEEQSQRLKEEQESALTSATQIITEVKPKISGKELKKLGEALKTMTAGSAFSDVKTVLEDLKEDQKEYKEDIEEYRQVTQKTSSKTADRLSSRVDKMISNIESELAKYDVEIGSKLNLIRPDEAGNMSIQDLESIFPFIRDHPNDNRIKKILTDLDSDGDGMVALQEILTLVEDADNEGHGEVLPDKRESEKKAKAAAPVTATASPVSEPAIPILDTASKTTTLNTKL</sequence>
<dbReference type="InterPro" id="IPR011992">
    <property type="entry name" value="EF-hand-dom_pair"/>
</dbReference>
<evidence type="ECO:0000256" key="21">
    <source>
        <dbReference type="SAM" id="Phobius"/>
    </source>
</evidence>